<accession>A0ABR1NZF6</accession>
<keyword evidence="2" id="KW-0732">Signal</keyword>
<feature type="chain" id="PRO_5046223343" description="Hypersensitive response-inducing protein" evidence="2">
    <location>
        <begin position="19"/>
        <end position="138"/>
    </location>
</feature>
<organism evidence="3 4">
    <name type="scientific">Diaporthe eres</name>
    <name type="common">Phomopsis oblonga</name>
    <dbReference type="NCBI Taxonomy" id="83184"/>
    <lineage>
        <taxon>Eukaryota</taxon>
        <taxon>Fungi</taxon>
        <taxon>Dikarya</taxon>
        <taxon>Ascomycota</taxon>
        <taxon>Pezizomycotina</taxon>
        <taxon>Sordariomycetes</taxon>
        <taxon>Sordariomycetidae</taxon>
        <taxon>Diaporthales</taxon>
        <taxon>Diaporthaceae</taxon>
        <taxon>Diaporthe</taxon>
        <taxon>Diaporthe eres species complex</taxon>
    </lineage>
</organism>
<name>A0ABR1NZF6_DIAER</name>
<keyword evidence="4" id="KW-1185">Reference proteome</keyword>
<evidence type="ECO:0000313" key="3">
    <source>
        <dbReference type="EMBL" id="KAK7721468.1"/>
    </source>
</evidence>
<gene>
    <name evidence="3" type="ORF">SLS63_009582</name>
</gene>
<comment type="caution">
    <text evidence="3">The sequence shown here is derived from an EMBL/GenBank/DDBJ whole genome shotgun (WGS) entry which is preliminary data.</text>
</comment>
<evidence type="ECO:0008006" key="5">
    <source>
        <dbReference type="Google" id="ProtNLM"/>
    </source>
</evidence>
<dbReference type="EMBL" id="JAKNSF020000071">
    <property type="protein sequence ID" value="KAK7721468.1"/>
    <property type="molecule type" value="Genomic_DNA"/>
</dbReference>
<reference evidence="3 4" key="1">
    <citation type="submission" date="2024-02" db="EMBL/GenBank/DDBJ databases">
        <title>De novo assembly and annotation of 12 fungi associated with fruit tree decline syndrome in Ontario, Canada.</title>
        <authorList>
            <person name="Sulman M."/>
            <person name="Ellouze W."/>
            <person name="Ilyukhin E."/>
        </authorList>
    </citation>
    <scope>NUCLEOTIDE SEQUENCE [LARGE SCALE GENOMIC DNA]</scope>
    <source>
        <strain evidence="3 4">M169</strain>
    </source>
</reference>
<evidence type="ECO:0000313" key="4">
    <source>
        <dbReference type="Proteomes" id="UP001430848"/>
    </source>
</evidence>
<feature type="signal peptide" evidence="2">
    <location>
        <begin position="1"/>
        <end position="18"/>
    </location>
</feature>
<proteinExistence type="predicted"/>
<feature type="compositionally biased region" description="Polar residues" evidence="1">
    <location>
        <begin position="117"/>
        <end position="129"/>
    </location>
</feature>
<sequence>MQFSAAILAVAAASVASAEAVFKVSDFSASCIPHSAQCIYEFGVLQAGNGETTPVQCRAQVVSDGSLPEITDGACEQSSRTFTVAKADGGLVLTVTQPVTPSSNQSGKHTIPASELVTEQTGASSQQKYTGAAAFDLE</sequence>
<evidence type="ECO:0000256" key="2">
    <source>
        <dbReference type="SAM" id="SignalP"/>
    </source>
</evidence>
<feature type="region of interest" description="Disordered" evidence="1">
    <location>
        <begin position="116"/>
        <end position="138"/>
    </location>
</feature>
<protein>
    <recommendedName>
        <fullName evidence="5">Hypersensitive response-inducing protein</fullName>
    </recommendedName>
</protein>
<evidence type="ECO:0000256" key="1">
    <source>
        <dbReference type="SAM" id="MobiDB-lite"/>
    </source>
</evidence>
<dbReference type="Proteomes" id="UP001430848">
    <property type="component" value="Unassembled WGS sequence"/>
</dbReference>